<sequence length="276" mass="27538">MSDASPPARRRSRLAALAALVAGACPFGTGAVLLTLEPTREPTAAELAGAKERERHERRRLWTADELFPPEVSYGGGAQGGGAQTARRVGVAPEADCKEGLDGGALKAVAGRGCETVLRAGYVDASGTEVTTVGVLPLRDADAAREAADALDGKGGVRAAAFPRTAAAVTDAARHPKGGYTTTVGHGPIDPAAALAVAPDQALPEPSASGGTATFGTPPVPITAVRHARAALLPPAALLGRGAGVLVAAFLLRRRASRPSPPAPVADAVPADGAAA</sequence>
<dbReference type="Proteomes" id="UP000272400">
    <property type="component" value="Unassembled WGS sequence"/>
</dbReference>
<keyword evidence="3" id="KW-1185">Reference proteome</keyword>
<proteinExistence type="predicted"/>
<organism evidence="2 3">
    <name type="scientific">Actinocorallia herbida</name>
    <dbReference type="NCBI Taxonomy" id="58109"/>
    <lineage>
        <taxon>Bacteria</taxon>
        <taxon>Bacillati</taxon>
        <taxon>Actinomycetota</taxon>
        <taxon>Actinomycetes</taxon>
        <taxon>Streptosporangiales</taxon>
        <taxon>Thermomonosporaceae</taxon>
        <taxon>Actinocorallia</taxon>
    </lineage>
</organism>
<accession>A0A3N1CZX5</accession>
<dbReference type="EMBL" id="RJKE01000001">
    <property type="protein sequence ID" value="ROO86338.1"/>
    <property type="molecule type" value="Genomic_DNA"/>
</dbReference>
<protein>
    <submittedName>
        <fullName evidence="2">Uncharacterized protein</fullName>
    </submittedName>
</protein>
<reference evidence="2 3" key="1">
    <citation type="submission" date="2018-11" db="EMBL/GenBank/DDBJ databases">
        <title>Sequencing the genomes of 1000 actinobacteria strains.</title>
        <authorList>
            <person name="Klenk H.-P."/>
        </authorList>
    </citation>
    <scope>NUCLEOTIDE SEQUENCE [LARGE SCALE GENOMIC DNA]</scope>
    <source>
        <strain evidence="2 3">DSM 44254</strain>
    </source>
</reference>
<name>A0A3N1CZX5_9ACTN</name>
<feature type="compositionally biased region" description="Low complexity" evidence="1">
    <location>
        <begin position="265"/>
        <end position="276"/>
    </location>
</feature>
<evidence type="ECO:0000313" key="2">
    <source>
        <dbReference type="EMBL" id="ROO86338.1"/>
    </source>
</evidence>
<evidence type="ECO:0000313" key="3">
    <source>
        <dbReference type="Proteomes" id="UP000272400"/>
    </source>
</evidence>
<dbReference type="OrthoDB" id="3386555at2"/>
<gene>
    <name evidence="2" type="ORF">EDD29_3902</name>
</gene>
<dbReference type="AlphaFoldDB" id="A0A3N1CZX5"/>
<dbReference type="RefSeq" id="WP_123665745.1">
    <property type="nucleotide sequence ID" value="NZ_RJKE01000001.1"/>
</dbReference>
<comment type="caution">
    <text evidence="2">The sequence shown here is derived from an EMBL/GenBank/DDBJ whole genome shotgun (WGS) entry which is preliminary data.</text>
</comment>
<feature type="region of interest" description="Disordered" evidence="1">
    <location>
        <begin position="257"/>
        <end position="276"/>
    </location>
</feature>
<evidence type="ECO:0000256" key="1">
    <source>
        <dbReference type="SAM" id="MobiDB-lite"/>
    </source>
</evidence>